<dbReference type="GO" id="GO:0004325">
    <property type="term" value="F:ferrochelatase activity"/>
    <property type="evidence" value="ECO:0007669"/>
    <property type="project" value="InterPro"/>
</dbReference>
<evidence type="ECO:0000256" key="4">
    <source>
        <dbReference type="ARBA" id="ARBA00023027"/>
    </source>
</evidence>
<sequence length="228" mass="24679">MKTYPLFALLVDRPCLVVGGGAVGERKVRDLLAAGARVTVVSRALAPGLADLADKGRIQFIQGDFEPKHLDGMTLVIGATDNQKVNREISAAAQARGLFVNIVDQPDLCTFIVPAQVRRGPLTIAVSTGGTSPALARQIREKLEKQFGPDYGRYLRVLQAVRNRVLARRRGHPENPRLFQSLITGALQEAIVRDDRPRALAVLEAALGEVLASEELAAALEEAWEAES</sequence>
<dbReference type="InterPro" id="IPR006367">
    <property type="entry name" value="Sirohaem_synthase_N"/>
</dbReference>
<name>A0A7C3V7N5_9BACT</name>
<dbReference type="Gene3D" id="1.10.8.610">
    <property type="entry name" value="SirC, precorrin-2 dehydrogenase, C-terminal helical domain-like"/>
    <property type="match status" value="1"/>
</dbReference>
<dbReference type="SUPFAM" id="SSF51735">
    <property type="entry name" value="NAD(P)-binding Rossmann-fold domains"/>
    <property type="match status" value="1"/>
</dbReference>
<gene>
    <name evidence="8" type="ORF">ENW96_06260</name>
</gene>
<evidence type="ECO:0000256" key="3">
    <source>
        <dbReference type="ARBA" id="ARBA00023002"/>
    </source>
</evidence>
<dbReference type="PANTHER" id="PTHR35330:SF1">
    <property type="entry name" value="SIROHEME BIOSYNTHESIS PROTEIN MET8"/>
    <property type="match status" value="1"/>
</dbReference>
<dbReference type="EC" id="1.3.1.76" evidence="2"/>
<feature type="domain" description="Siroheme synthase central" evidence="7">
    <location>
        <begin position="119"/>
        <end position="146"/>
    </location>
</feature>
<dbReference type="InterPro" id="IPR036291">
    <property type="entry name" value="NAD(P)-bd_dom_sf"/>
</dbReference>
<dbReference type="InterPro" id="IPR042518">
    <property type="entry name" value="SirC_C"/>
</dbReference>
<protein>
    <recommendedName>
        <fullName evidence="2">precorrin-2 dehydrogenase</fullName>
        <ecNumber evidence="2">1.3.1.76</ecNumber>
    </recommendedName>
</protein>
<keyword evidence="3" id="KW-0560">Oxidoreductase</keyword>
<evidence type="ECO:0000256" key="6">
    <source>
        <dbReference type="ARBA" id="ARBA00047561"/>
    </source>
</evidence>
<dbReference type="NCBIfam" id="TIGR01470">
    <property type="entry name" value="cysG_Nterm"/>
    <property type="match status" value="1"/>
</dbReference>
<dbReference type="GO" id="GO:0043115">
    <property type="term" value="F:precorrin-2 dehydrogenase activity"/>
    <property type="evidence" value="ECO:0007669"/>
    <property type="project" value="UniProtKB-EC"/>
</dbReference>
<proteinExistence type="predicted"/>
<evidence type="ECO:0000313" key="8">
    <source>
        <dbReference type="EMBL" id="HGF33980.1"/>
    </source>
</evidence>
<dbReference type="Pfam" id="PF13241">
    <property type="entry name" value="NAD_binding_7"/>
    <property type="match status" value="1"/>
</dbReference>
<dbReference type="UniPathway" id="UPA00262">
    <property type="reaction ID" value="UER00222"/>
</dbReference>
<comment type="pathway">
    <text evidence="1">Porphyrin-containing compound metabolism; siroheme biosynthesis; sirohydrochlorin from precorrin-2: step 1/1.</text>
</comment>
<reference evidence="8" key="1">
    <citation type="journal article" date="2020" name="mSystems">
        <title>Genome- and Community-Level Interaction Insights into Carbon Utilization and Element Cycling Functions of Hydrothermarchaeota in Hydrothermal Sediment.</title>
        <authorList>
            <person name="Zhou Z."/>
            <person name="Liu Y."/>
            <person name="Xu W."/>
            <person name="Pan J."/>
            <person name="Luo Z.H."/>
            <person name="Li M."/>
        </authorList>
    </citation>
    <scope>NUCLEOTIDE SEQUENCE [LARGE SCALE GENOMIC DNA]</scope>
    <source>
        <strain evidence="8">SpSt-897</strain>
    </source>
</reference>
<organism evidence="8">
    <name type="scientific">Desulfobacca acetoxidans</name>
    <dbReference type="NCBI Taxonomy" id="60893"/>
    <lineage>
        <taxon>Bacteria</taxon>
        <taxon>Pseudomonadati</taxon>
        <taxon>Thermodesulfobacteriota</taxon>
        <taxon>Desulfobaccia</taxon>
        <taxon>Desulfobaccales</taxon>
        <taxon>Desulfobaccaceae</taxon>
        <taxon>Desulfobacca</taxon>
    </lineage>
</organism>
<dbReference type="PANTHER" id="PTHR35330">
    <property type="entry name" value="SIROHEME BIOSYNTHESIS PROTEIN MET8"/>
    <property type="match status" value="1"/>
</dbReference>
<dbReference type="AlphaFoldDB" id="A0A7C3V7N5"/>
<keyword evidence="5" id="KW-0627">Porphyrin biosynthesis</keyword>
<evidence type="ECO:0000256" key="2">
    <source>
        <dbReference type="ARBA" id="ARBA00012400"/>
    </source>
</evidence>
<evidence type="ECO:0000256" key="1">
    <source>
        <dbReference type="ARBA" id="ARBA00005010"/>
    </source>
</evidence>
<dbReference type="InterPro" id="IPR028161">
    <property type="entry name" value="Met8-like"/>
</dbReference>
<keyword evidence="4" id="KW-0520">NAD</keyword>
<dbReference type="Pfam" id="PF14824">
    <property type="entry name" value="Sirohm_synth_M"/>
    <property type="match status" value="1"/>
</dbReference>
<dbReference type="Gene3D" id="3.40.50.720">
    <property type="entry name" value="NAD(P)-binding Rossmann-like Domain"/>
    <property type="match status" value="1"/>
</dbReference>
<dbReference type="GO" id="GO:0019354">
    <property type="term" value="P:siroheme biosynthetic process"/>
    <property type="evidence" value="ECO:0007669"/>
    <property type="project" value="UniProtKB-UniPathway"/>
</dbReference>
<comment type="caution">
    <text evidence="8">The sequence shown here is derived from an EMBL/GenBank/DDBJ whole genome shotgun (WGS) entry which is preliminary data.</text>
</comment>
<dbReference type="InterPro" id="IPR028281">
    <property type="entry name" value="Sirohaem_synthase_central"/>
</dbReference>
<dbReference type="EMBL" id="DTMF01000157">
    <property type="protein sequence ID" value="HGF33980.1"/>
    <property type="molecule type" value="Genomic_DNA"/>
</dbReference>
<comment type="catalytic activity">
    <reaction evidence="6">
        <text>precorrin-2 + NAD(+) = sirohydrochlorin + NADH + 2 H(+)</text>
        <dbReference type="Rhea" id="RHEA:15613"/>
        <dbReference type="ChEBI" id="CHEBI:15378"/>
        <dbReference type="ChEBI" id="CHEBI:57540"/>
        <dbReference type="ChEBI" id="CHEBI:57945"/>
        <dbReference type="ChEBI" id="CHEBI:58351"/>
        <dbReference type="ChEBI" id="CHEBI:58827"/>
        <dbReference type="EC" id="1.3.1.76"/>
    </reaction>
</comment>
<evidence type="ECO:0000256" key="5">
    <source>
        <dbReference type="ARBA" id="ARBA00023244"/>
    </source>
</evidence>
<dbReference type="SUPFAM" id="SSF75615">
    <property type="entry name" value="Siroheme synthase middle domains-like"/>
    <property type="match status" value="1"/>
</dbReference>
<accession>A0A7C3V7N5</accession>
<evidence type="ECO:0000259" key="7">
    <source>
        <dbReference type="Pfam" id="PF14824"/>
    </source>
</evidence>